<reference evidence="1 2" key="1">
    <citation type="journal article" date="2018" name="Science">
        <title>The opium poppy genome and morphinan production.</title>
        <authorList>
            <person name="Guo L."/>
            <person name="Winzer T."/>
            <person name="Yang X."/>
            <person name="Li Y."/>
            <person name="Ning Z."/>
            <person name="He Z."/>
            <person name="Teodor R."/>
            <person name="Lu Y."/>
            <person name="Bowser T.A."/>
            <person name="Graham I.A."/>
            <person name="Ye K."/>
        </authorList>
    </citation>
    <scope>NUCLEOTIDE SEQUENCE [LARGE SCALE GENOMIC DNA]</scope>
    <source>
        <strain evidence="2">cv. HN1</strain>
        <tissue evidence="1">Leaves</tissue>
    </source>
</reference>
<protein>
    <submittedName>
        <fullName evidence="1">Uncharacterized protein</fullName>
    </submittedName>
</protein>
<dbReference type="EMBL" id="CM010723">
    <property type="protein sequence ID" value="RZC76824.1"/>
    <property type="molecule type" value="Genomic_DNA"/>
</dbReference>
<proteinExistence type="predicted"/>
<dbReference type="Gramene" id="RZC76824">
    <property type="protein sequence ID" value="RZC76824"/>
    <property type="gene ID" value="C5167_001721"/>
</dbReference>
<evidence type="ECO:0000313" key="1">
    <source>
        <dbReference type="EMBL" id="RZC76824.1"/>
    </source>
</evidence>
<gene>
    <name evidence="1" type="ORF">C5167_001721</name>
</gene>
<sequence length="110" mass="12338">MDKAISEKLEKTHIDSISVNDFTSKSSTPLATDEGNYHSSFKTHCSVIDRAKDGSSNSNCEKSIPFHQNFSSHKAKSISSFHDGCKVNSLFLDYQEVVKNVYMVVYILLQ</sequence>
<accession>A0A4Y7KU09</accession>
<evidence type="ECO:0000313" key="2">
    <source>
        <dbReference type="Proteomes" id="UP000316621"/>
    </source>
</evidence>
<organism evidence="1 2">
    <name type="scientific">Papaver somniferum</name>
    <name type="common">Opium poppy</name>
    <dbReference type="NCBI Taxonomy" id="3469"/>
    <lineage>
        <taxon>Eukaryota</taxon>
        <taxon>Viridiplantae</taxon>
        <taxon>Streptophyta</taxon>
        <taxon>Embryophyta</taxon>
        <taxon>Tracheophyta</taxon>
        <taxon>Spermatophyta</taxon>
        <taxon>Magnoliopsida</taxon>
        <taxon>Ranunculales</taxon>
        <taxon>Papaveraceae</taxon>
        <taxon>Papaveroideae</taxon>
        <taxon>Papaver</taxon>
    </lineage>
</organism>
<dbReference type="Proteomes" id="UP000316621">
    <property type="component" value="Chromosome 9"/>
</dbReference>
<keyword evidence="2" id="KW-1185">Reference proteome</keyword>
<name>A0A4Y7KU09_PAPSO</name>
<dbReference type="AlphaFoldDB" id="A0A4Y7KU09"/>